<reference evidence="5 6" key="1">
    <citation type="submission" date="2016-08" db="EMBL/GenBank/DDBJ databases">
        <authorList>
            <consortium name="Lentinula edodes genome sequencing consortium"/>
            <person name="Sakamoto Y."/>
            <person name="Nakade K."/>
            <person name="Sato S."/>
            <person name="Yoshida Y."/>
            <person name="Miyazaki K."/>
            <person name="Natsume S."/>
            <person name="Konno N."/>
        </authorList>
    </citation>
    <scope>NUCLEOTIDE SEQUENCE [LARGE SCALE GENOMIC DNA]</scope>
    <source>
        <strain evidence="5 6">NBRC 111202</strain>
    </source>
</reference>
<dbReference type="InterPro" id="IPR051678">
    <property type="entry name" value="AGP_Transferase"/>
</dbReference>
<evidence type="ECO:0000256" key="2">
    <source>
        <dbReference type="SAM" id="Coils"/>
    </source>
</evidence>
<evidence type="ECO:0000313" key="6">
    <source>
        <dbReference type="Proteomes" id="UP000188533"/>
    </source>
</evidence>
<dbReference type="GO" id="GO:0005525">
    <property type="term" value="F:GTP binding"/>
    <property type="evidence" value="ECO:0007669"/>
    <property type="project" value="InterPro"/>
</dbReference>
<proteinExistence type="inferred from homology"/>
<dbReference type="PROSITE" id="PS51716">
    <property type="entry name" value="G_IRG"/>
    <property type="match status" value="1"/>
</dbReference>
<keyword evidence="6" id="KW-1185">Reference proteome</keyword>
<keyword evidence="2" id="KW-0175">Coiled coil</keyword>
<feature type="coiled-coil region" evidence="2">
    <location>
        <begin position="465"/>
        <end position="515"/>
    </location>
</feature>
<dbReference type="InterPro" id="IPR011009">
    <property type="entry name" value="Kinase-like_dom_sf"/>
</dbReference>
<evidence type="ECO:0000256" key="3">
    <source>
        <dbReference type="SAM" id="MobiDB-lite"/>
    </source>
</evidence>
<keyword evidence="5" id="KW-0418">Kinase</keyword>
<dbReference type="GO" id="GO:0016020">
    <property type="term" value="C:membrane"/>
    <property type="evidence" value="ECO:0007669"/>
    <property type="project" value="InterPro"/>
</dbReference>
<name>A0A1Q3DZL3_LENED</name>
<protein>
    <submittedName>
        <fullName evidence="5">Kinase-like protein</fullName>
    </submittedName>
</protein>
<sequence length="773" mass="88324">MFEETDNISTFSYDSSDEGASPDAFSLSKLAEAVRTVFRIDDCVLVKLAEGGYHKVYEISASDNEIPSSVVRVAALAFPRDKVESEIATLQYIACNTTIHTPLVYAWNTEDDNPVGLEYMILEKIPGVPANEVWETLPFEKKQAVVLEVAEHIIQLFRLRFDTGGSLYRVPGVDQENFHVGPIVSTPFYRALDGIIRFPDSPVTGDEIRKYRGPFPDPTSYLRSFLDVELDLVRHDQVRRRRILQYELDNDEERLEHGIRILEKAVQLASVYPGDICVSRPLTTPGRPFSLRMDDFRLSNMMIDPSTGHITGLLDFEGASVAPLWECAYMPRWLQDYEEWDGTFEGGSSSEKSSLRKVFLDKIDEIDKTGEWRRAHDNGLGVWANEDIEDWIDERLKWAADHPGEGFKVEEGDSVSLYKLHLFCTTCGHLLQYSCMGNSFSKALAVPIRFLANLFGFGFEKEEESRRGKEQIEAAQQEIRKMEEERTRMHNNKKIEDLKVEMTRVQNGVEEEKRKAIVEAMDRLKLGIDPVELPTNFKAMKQRYKYDPAKFHLAVAGLSGTGKSSLINAFRGIKNKAKDAEPTDFVECTSEVKRLPDKARPQIVWFDVPGANTLKVPDWRYFNDQGLYIFQAIIVLYSSRFTATDIAILRNCERYNIPTYLVRSQSDTPLREIIKEKINEDEFLLADIDPAILEEARQEFIDRTQANVDSNLKQAGLEQKRMYAVSRDALYNLVIGKDSRSSICLHEVELVEDIIREALERRGVDVPEMRQVS</sequence>
<dbReference type="InterPro" id="IPR007743">
    <property type="entry name" value="Immunity-related_GTPase-like"/>
</dbReference>
<evidence type="ECO:0000259" key="4">
    <source>
        <dbReference type="PROSITE" id="PS51716"/>
    </source>
</evidence>
<dbReference type="InterPro" id="IPR002575">
    <property type="entry name" value="Aminoglycoside_PTrfase"/>
</dbReference>
<dbReference type="SUPFAM" id="SSF56112">
    <property type="entry name" value="Protein kinase-like (PK-like)"/>
    <property type="match status" value="1"/>
</dbReference>
<dbReference type="Pfam" id="PF05049">
    <property type="entry name" value="IIGP"/>
    <property type="match status" value="1"/>
</dbReference>
<dbReference type="Gene3D" id="3.90.1200.10">
    <property type="match status" value="1"/>
</dbReference>
<evidence type="ECO:0000256" key="1">
    <source>
        <dbReference type="ARBA" id="ARBA00005429"/>
    </source>
</evidence>
<feature type="region of interest" description="Disordered" evidence="3">
    <location>
        <begin position="1"/>
        <end position="21"/>
    </location>
</feature>
<reference evidence="5 6" key="2">
    <citation type="submission" date="2017-02" db="EMBL/GenBank/DDBJ databases">
        <title>A genome survey and senescence transcriptome analysis in Lentinula edodes.</title>
        <authorList>
            <person name="Sakamoto Y."/>
            <person name="Nakade K."/>
            <person name="Sato S."/>
            <person name="Yoshida Y."/>
            <person name="Miyazaki K."/>
            <person name="Natsume S."/>
            <person name="Konno N."/>
        </authorList>
    </citation>
    <scope>NUCLEOTIDE SEQUENCE [LARGE SCALE GENOMIC DNA]</scope>
    <source>
        <strain evidence="5 6">NBRC 111202</strain>
    </source>
</reference>
<feature type="domain" description="IRG-type G" evidence="4">
    <location>
        <begin position="549"/>
        <end position="746"/>
    </location>
</feature>
<dbReference type="InterPro" id="IPR030385">
    <property type="entry name" value="G_IRG_dom"/>
</dbReference>
<evidence type="ECO:0000313" key="5">
    <source>
        <dbReference type="EMBL" id="GAW00432.1"/>
    </source>
</evidence>
<dbReference type="AlphaFoldDB" id="A0A1Q3DZL3"/>
<organism evidence="5 6">
    <name type="scientific">Lentinula edodes</name>
    <name type="common">Shiitake mushroom</name>
    <name type="synonym">Lentinus edodes</name>
    <dbReference type="NCBI Taxonomy" id="5353"/>
    <lineage>
        <taxon>Eukaryota</taxon>
        <taxon>Fungi</taxon>
        <taxon>Dikarya</taxon>
        <taxon>Basidiomycota</taxon>
        <taxon>Agaricomycotina</taxon>
        <taxon>Agaricomycetes</taxon>
        <taxon>Agaricomycetidae</taxon>
        <taxon>Agaricales</taxon>
        <taxon>Marasmiineae</taxon>
        <taxon>Omphalotaceae</taxon>
        <taxon>Lentinula</taxon>
    </lineage>
</organism>
<dbReference type="PANTHER" id="PTHR21310:SF13">
    <property type="entry name" value="AMINOGLYCOSIDE PHOSPHOTRANSFERASE DOMAIN-CONTAINING PROTEIN"/>
    <property type="match status" value="1"/>
</dbReference>
<dbReference type="Pfam" id="PF01636">
    <property type="entry name" value="APH"/>
    <property type="match status" value="1"/>
</dbReference>
<keyword evidence="5" id="KW-0808">Transferase</keyword>
<dbReference type="Gene3D" id="3.40.50.300">
    <property type="entry name" value="P-loop containing nucleotide triphosphate hydrolases"/>
    <property type="match status" value="1"/>
</dbReference>
<dbReference type="Proteomes" id="UP000188533">
    <property type="component" value="Unassembled WGS sequence"/>
</dbReference>
<dbReference type="GO" id="GO:0016301">
    <property type="term" value="F:kinase activity"/>
    <property type="evidence" value="ECO:0007669"/>
    <property type="project" value="UniProtKB-KW"/>
</dbReference>
<comment type="similarity">
    <text evidence="1">Belongs to the TRAFAC class dynamin-like GTPase superfamily. IRG family.</text>
</comment>
<dbReference type="SUPFAM" id="SSF52540">
    <property type="entry name" value="P-loop containing nucleoside triphosphate hydrolases"/>
    <property type="match status" value="1"/>
</dbReference>
<comment type="caution">
    <text evidence="5">The sequence shown here is derived from an EMBL/GenBank/DDBJ whole genome shotgun (WGS) entry which is preliminary data.</text>
</comment>
<dbReference type="STRING" id="5353.A0A1Q3DZL3"/>
<dbReference type="InterPro" id="IPR027417">
    <property type="entry name" value="P-loop_NTPase"/>
</dbReference>
<dbReference type="EMBL" id="BDGU01000031">
    <property type="protein sequence ID" value="GAW00432.1"/>
    <property type="molecule type" value="Genomic_DNA"/>
</dbReference>
<gene>
    <name evidence="5" type="ORF">LENED_001949</name>
</gene>
<dbReference type="PANTHER" id="PTHR21310">
    <property type="entry name" value="AMINOGLYCOSIDE PHOSPHOTRANSFERASE-RELATED-RELATED"/>
    <property type="match status" value="1"/>
</dbReference>
<accession>A0A1Q3DZL3</accession>